<dbReference type="AlphaFoldDB" id="A0A159Z0I6"/>
<dbReference type="Proteomes" id="UP000076128">
    <property type="component" value="Chromosome"/>
</dbReference>
<reference evidence="2 3" key="1">
    <citation type="submission" date="2015-09" db="EMBL/GenBank/DDBJ databases">
        <title>Complete genome sequence of Defluviimonas alba cai42t isolated from an oilfield in Xinjiang.</title>
        <authorList>
            <person name="Geng S."/>
            <person name="Pan X."/>
            <person name="Wu X."/>
        </authorList>
    </citation>
    <scope>NUCLEOTIDE SEQUENCE [LARGE SCALE GENOMIC DNA]</scope>
    <source>
        <strain evidence="3">cai42</strain>
    </source>
</reference>
<proteinExistence type="predicted"/>
<sequence length="242" mass="25650">MHPCDPEVRVLCWNGLPERGAGEFVGGKDDKPFGCNLQFLLVSRNARQECAAVGVENESLSGGRTEGDLLENGAGVPAQFESPGRSDAEAISAGEPGRESTKPQRLRLPGLLDLEADPVARPEEPGRPDEILLDATHALGGAIVGLEKVSLGVADRIDIFAPGLEATCKVGRSVEEHCCSKPCKARAALDHDPTLPEACRGGVFDGGWAEVEGRPDEGAGKIVVLCMGRPERSEKQVRRIIA</sequence>
<feature type="region of interest" description="Disordered" evidence="1">
    <location>
        <begin position="55"/>
        <end position="106"/>
    </location>
</feature>
<evidence type="ECO:0000256" key="1">
    <source>
        <dbReference type="SAM" id="MobiDB-lite"/>
    </source>
</evidence>
<evidence type="ECO:0000313" key="3">
    <source>
        <dbReference type="Proteomes" id="UP000076128"/>
    </source>
</evidence>
<protein>
    <submittedName>
        <fullName evidence="2">Uncharacterized protein</fullName>
    </submittedName>
</protein>
<dbReference type="KEGG" id="daa:AKL17_1038"/>
<gene>
    <name evidence="2" type="ORF">AKL17_1038</name>
</gene>
<accession>A0A159Z0I6</accession>
<organism evidence="2 3">
    <name type="scientific">Frigidibacter mobilis</name>
    <dbReference type="NCBI Taxonomy" id="1335048"/>
    <lineage>
        <taxon>Bacteria</taxon>
        <taxon>Pseudomonadati</taxon>
        <taxon>Pseudomonadota</taxon>
        <taxon>Alphaproteobacteria</taxon>
        <taxon>Rhodobacterales</taxon>
        <taxon>Paracoccaceae</taxon>
        <taxon>Frigidibacter</taxon>
    </lineage>
</organism>
<evidence type="ECO:0000313" key="2">
    <source>
        <dbReference type="EMBL" id="AMY68297.1"/>
    </source>
</evidence>
<keyword evidence="3" id="KW-1185">Reference proteome</keyword>
<dbReference type="EMBL" id="CP012661">
    <property type="protein sequence ID" value="AMY68297.1"/>
    <property type="molecule type" value="Genomic_DNA"/>
</dbReference>
<name>A0A159Z0I6_9RHOB</name>